<keyword evidence="5 11" id="KW-0812">Transmembrane</keyword>
<dbReference type="GO" id="GO:0016020">
    <property type="term" value="C:membrane"/>
    <property type="evidence" value="ECO:0007669"/>
    <property type="project" value="UniProtKB-SubCell"/>
</dbReference>
<feature type="transmembrane region" description="Helical" evidence="11">
    <location>
        <begin position="159"/>
        <end position="177"/>
    </location>
</feature>
<feature type="transmembrane region" description="Helical" evidence="11">
    <location>
        <begin position="87"/>
        <end position="108"/>
    </location>
</feature>
<keyword evidence="9" id="KW-0408">Iron</keyword>
<dbReference type="Gene3D" id="1.20.120.1770">
    <property type="match status" value="1"/>
</dbReference>
<evidence type="ECO:0000259" key="12">
    <source>
        <dbReference type="PROSITE" id="PS50939"/>
    </source>
</evidence>
<evidence type="ECO:0000256" key="3">
    <source>
        <dbReference type="ARBA" id="ARBA00022448"/>
    </source>
</evidence>
<keyword evidence="14" id="KW-1185">Reference proteome</keyword>
<feature type="transmembrane region" description="Helical" evidence="11">
    <location>
        <begin position="12"/>
        <end position="35"/>
    </location>
</feature>
<dbReference type="PANTHER" id="PTHR10106:SF43">
    <property type="entry name" value="CYTOCHROME B561 FAMILY PROTEIN, EXPRESSED"/>
    <property type="match status" value="1"/>
</dbReference>
<proteinExistence type="predicted"/>
<dbReference type="OrthoDB" id="907479at2759"/>
<evidence type="ECO:0000313" key="14">
    <source>
        <dbReference type="Proteomes" id="UP000230069"/>
    </source>
</evidence>
<comment type="subcellular location">
    <subcellularLocation>
        <location evidence="2">Membrane</location>
        <topology evidence="2">Multi-pass membrane protein</topology>
    </subcellularLocation>
</comment>
<keyword evidence="3" id="KW-0813">Transport</keyword>
<dbReference type="InterPro" id="IPR043205">
    <property type="entry name" value="CYB561/CYBRD1-like"/>
</dbReference>
<feature type="transmembrane region" description="Helical" evidence="11">
    <location>
        <begin position="197"/>
        <end position="219"/>
    </location>
</feature>
<evidence type="ECO:0000256" key="2">
    <source>
        <dbReference type="ARBA" id="ARBA00004141"/>
    </source>
</evidence>
<evidence type="ECO:0000256" key="8">
    <source>
        <dbReference type="ARBA" id="ARBA00022989"/>
    </source>
</evidence>
<keyword evidence="10 11" id="KW-0472">Membrane</keyword>
<evidence type="ECO:0000256" key="6">
    <source>
        <dbReference type="ARBA" id="ARBA00022723"/>
    </source>
</evidence>
<keyword evidence="8 11" id="KW-1133">Transmembrane helix</keyword>
<reference evidence="13 14" key="1">
    <citation type="submission" date="2017-09" db="EMBL/GenBank/DDBJ databases">
        <title>WGS assembly of Aquilegia coerulea Goldsmith.</title>
        <authorList>
            <person name="Hodges S."/>
            <person name="Kramer E."/>
            <person name="Nordborg M."/>
            <person name="Tomkins J."/>
            <person name="Borevitz J."/>
            <person name="Derieg N."/>
            <person name="Yan J."/>
            <person name="Mihaltcheva S."/>
            <person name="Hayes R.D."/>
            <person name="Rokhsar D."/>
        </authorList>
    </citation>
    <scope>NUCLEOTIDE SEQUENCE [LARGE SCALE GENOMIC DNA]</scope>
    <source>
        <strain evidence="14">cv. Goldsmith</strain>
    </source>
</reference>
<sequence length="223" mass="24832">MASKDGSSFRLYATPVTVLAHLLAIAIITLVLVWAIHFRDGLAFKSNNKQKIFNIHPVLMVIGFILVGGEAIMAYKTIPSKRKAPKLVHLILNLIALLVGIVGIYAVFKFHNELGIPDMYTLHSWFGMITICLFGLQWLLAFFSFFFPGATMSSRGRLIPWHWFLGMVIFLMAISTAEMGLVEKFTILRLQHGPEALIVNFTGLLLLLFAVSVSLSVVLPRSS</sequence>
<dbReference type="AlphaFoldDB" id="A0A2G5F793"/>
<dbReference type="InParanoid" id="A0A2G5F793"/>
<name>A0A2G5F793_AQUCA</name>
<feature type="domain" description="Cytochrome b561" evidence="12">
    <location>
        <begin position="19"/>
        <end position="218"/>
    </location>
</feature>
<evidence type="ECO:0000256" key="9">
    <source>
        <dbReference type="ARBA" id="ARBA00023004"/>
    </source>
</evidence>
<accession>A0A2G5F793</accession>
<evidence type="ECO:0000256" key="11">
    <source>
        <dbReference type="SAM" id="Phobius"/>
    </source>
</evidence>
<dbReference type="STRING" id="218851.A0A2G5F793"/>
<gene>
    <name evidence="13" type="ORF">AQUCO_00201306v1</name>
</gene>
<keyword evidence="6" id="KW-0479">Metal-binding</keyword>
<dbReference type="Proteomes" id="UP000230069">
    <property type="component" value="Unassembled WGS sequence"/>
</dbReference>
<dbReference type="PANTHER" id="PTHR10106">
    <property type="entry name" value="CYTOCHROME B561-RELATED"/>
    <property type="match status" value="1"/>
</dbReference>
<dbReference type="FunFam" id="1.20.120.1770:FF:000001">
    <property type="entry name" value="Cytochrome b reductase 1"/>
    <property type="match status" value="1"/>
</dbReference>
<evidence type="ECO:0000256" key="10">
    <source>
        <dbReference type="ARBA" id="ARBA00023136"/>
    </source>
</evidence>
<dbReference type="InterPro" id="IPR006593">
    <property type="entry name" value="Cyt_b561/ferric_Rdtase_TM"/>
</dbReference>
<dbReference type="PROSITE" id="PS50939">
    <property type="entry name" value="CYTOCHROME_B561"/>
    <property type="match status" value="1"/>
</dbReference>
<dbReference type="GO" id="GO:0046872">
    <property type="term" value="F:metal ion binding"/>
    <property type="evidence" value="ECO:0007669"/>
    <property type="project" value="UniProtKB-KW"/>
</dbReference>
<feature type="transmembrane region" description="Helical" evidence="11">
    <location>
        <begin position="55"/>
        <end position="75"/>
    </location>
</feature>
<evidence type="ECO:0000256" key="1">
    <source>
        <dbReference type="ARBA" id="ARBA00001970"/>
    </source>
</evidence>
<evidence type="ECO:0000313" key="13">
    <source>
        <dbReference type="EMBL" id="PIA63898.1"/>
    </source>
</evidence>
<protein>
    <recommendedName>
        <fullName evidence="12">Cytochrome b561 domain-containing protein</fullName>
    </recommendedName>
</protein>
<comment type="cofactor">
    <cofactor evidence="1">
        <name>heme b</name>
        <dbReference type="ChEBI" id="CHEBI:60344"/>
    </cofactor>
</comment>
<evidence type="ECO:0000256" key="5">
    <source>
        <dbReference type="ARBA" id="ARBA00022692"/>
    </source>
</evidence>
<feature type="transmembrane region" description="Helical" evidence="11">
    <location>
        <begin position="128"/>
        <end position="147"/>
    </location>
</feature>
<dbReference type="EMBL" id="KZ305019">
    <property type="protein sequence ID" value="PIA63898.1"/>
    <property type="molecule type" value="Genomic_DNA"/>
</dbReference>
<dbReference type="CDD" id="cd08766">
    <property type="entry name" value="Cyt_b561_ACYB-1_like"/>
    <property type="match status" value="1"/>
</dbReference>
<dbReference type="GO" id="GO:0016491">
    <property type="term" value="F:oxidoreductase activity"/>
    <property type="evidence" value="ECO:0007669"/>
    <property type="project" value="InterPro"/>
</dbReference>
<keyword evidence="7" id="KW-0249">Electron transport</keyword>
<evidence type="ECO:0000256" key="4">
    <source>
        <dbReference type="ARBA" id="ARBA00022617"/>
    </source>
</evidence>
<organism evidence="13 14">
    <name type="scientific">Aquilegia coerulea</name>
    <name type="common">Rocky mountain columbine</name>
    <dbReference type="NCBI Taxonomy" id="218851"/>
    <lineage>
        <taxon>Eukaryota</taxon>
        <taxon>Viridiplantae</taxon>
        <taxon>Streptophyta</taxon>
        <taxon>Embryophyta</taxon>
        <taxon>Tracheophyta</taxon>
        <taxon>Spermatophyta</taxon>
        <taxon>Magnoliopsida</taxon>
        <taxon>Ranunculales</taxon>
        <taxon>Ranunculaceae</taxon>
        <taxon>Thalictroideae</taxon>
        <taxon>Aquilegia</taxon>
    </lineage>
</organism>
<dbReference type="Pfam" id="PF03188">
    <property type="entry name" value="Cytochrom_B561"/>
    <property type="match status" value="1"/>
</dbReference>
<dbReference type="SMART" id="SM00665">
    <property type="entry name" value="B561"/>
    <property type="match status" value="1"/>
</dbReference>
<keyword evidence="4" id="KW-0349">Heme</keyword>
<evidence type="ECO:0000256" key="7">
    <source>
        <dbReference type="ARBA" id="ARBA00022982"/>
    </source>
</evidence>